<proteinExistence type="predicted"/>
<dbReference type="PANTHER" id="PTHR10250">
    <property type="entry name" value="MICROSOMAL GLUTATHIONE S-TRANSFERASE"/>
    <property type="match status" value="1"/>
</dbReference>
<evidence type="ECO:0000256" key="18">
    <source>
        <dbReference type="ARBA" id="ARBA00069748"/>
    </source>
</evidence>
<dbReference type="InterPro" id="IPR001129">
    <property type="entry name" value="Membr-assoc_MAPEG"/>
</dbReference>
<dbReference type="GO" id="GO:0005783">
    <property type="term" value="C:endoplasmic reticulum"/>
    <property type="evidence" value="ECO:0007669"/>
    <property type="project" value="TreeGrafter"/>
</dbReference>
<keyword evidence="5 22" id="KW-1133">Transmembrane helix</keyword>
<evidence type="ECO:0000256" key="20">
    <source>
        <dbReference type="ARBA" id="ARBA00076908"/>
    </source>
</evidence>
<dbReference type="Pfam" id="PF01124">
    <property type="entry name" value="MAPEG"/>
    <property type="match status" value="1"/>
</dbReference>
<name>A0A9D4YUI4_CHLVU</name>
<dbReference type="GO" id="GO:0006629">
    <property type="term" value="P:lipid metabolic process"/>
    <property type="evidence" value="ECO:0007669"/>
    <property type="project" value="UniProtKB-KW"/>
</dbReference>
<evidence type="ECO:0000256" key="22">
    <source>
        <dbReference type="SAM" id="Phobius"/>
    </source>
</evidence>
<feature type="compositionally biased region" description="Polar residues" evidence="21">
    <location>
        <begin position="1"/>
        <end position="12"/>
    </location>
</feature>
<dbReference type="EMBL" id="SIDB01000010">
    <property type="protein sequence ID" value="KAI3427202.1"/>
    <property type="molecule type" value="Genomic_DNA"/>
</dbReference>
<dbReference type="GO" id="GO:0005741">
    <property type="term" value="C:mitochondrial outer membrane"/>
    <property type="evidence" value="ECO:0007669"/>
    <property type="project" value="UniProtKB-SubCell"/>
</dbReference>
<evidence type="ECO:0000256" key="21">
    <source>
        <dbReference type="SAM" id="MobiDB-lite"/>
    </source>
</evidence>
<feature type="transmembrane region" description="Helical" evidence="22">
    <location>
        <begin position="150"/>
        <end position="170"/>
    </location>
</feature>
<dbReference type="EC" id="4.4.1.20" evidence="15"/>
<dbReference type="GO" id="GO:0006691">
    <property type="term" value="P:leukotriene metabolic process"/>
    <property type="evidence" value="ECO:0007669"/>
    <property type="project" value="UniProtKB-ARBA"/>
</dbReference>
<dbReference type="OrthoDB" id="410651at2759"/>
<dbReference type="PANTHER" id="PTHR10250:SF26">
    <property type="entry name" value="GLUTATHIONE S-TRANSFERASE 3, MITOCHONDRIAL"/>
    <property type="match status" value="1"/>
</dbReference>
<evidence type="ECO:0000313" key="24">
    <source>
        <dbReference type="Proteomes" id="UP001055712"/>
    </source>
</evidence>
<keyword evidence="6" id="KW-0560">Oxidoreductase</keyword>
<dbReference type="GO" id="GO:0005635">
    <property type="term" value="C:nuclear envelope"/>
    <property type="evidence" value="ECO:0007669"/>
    <property type="project" value="TreeGrafter"/>
</dbReference>
<keyword evidence="4" id="KW-1000">Mitochondrion outer membrane</keyword>
<feature type="region of interest" description="Disordered" evidence="21">
    <location>
        <begin position="1"/>
        <end position="20"/>
    </location>
</feature>
<evidence type="ECO:0000256" key="13">
    <source>
        <dbReference type="ARBA" id="ARBA00037884"/>
    </source>
</evidence>
<feature type="transmembrane region" description="Helical" evidence="22">
    <location>
        <begin position="107"/>
        <end position="129"/>
    </location>
</feature>
<evidence type="ECO:0000256" key="6">
    <source>
        <dbReference type="ARBA" id="ARBA00023002"/>
    </source>
</evidence>
<keyword evidence="3 22" id="KW-0812">Transmembrane</keyword>
<keyword evidence="7" id="KW-0443">Lipid metabolism</keyword>
<dbReference type="Proteomes" id="UP001055712">
    <property type="component" value="Unassembled WGS sequence"/>
</dbReference>
<evidence type="ECO:0000256" key="8">
    <source>
        <dbReference type="ARBA" id="ARBA00023128"/>
    </source>
</evidence>
<evidence type="ECO:0000256" key="7">
    <source>
        <dbReference type="ARBA" id="ARBA00023098"/>
    </source>
</evidence>
<dbReference type="GO" id="GO:0004464">
    <property type="term" value="F:leukotriene-C4 synthase activity"/>
    <property type="evidence" value="ECO:0007669"/>
    <property type="project" value="UniProtKB-EC"/>
</dbReference>
<dbReference type="GO" id="GO:0004364">
    <property type="term" value="F:glutathione transferase activity"/>
    <property type="evidence" value="ECO:0007669"/>
    <property type="project" value="TreeGrafter"/>
</dbReference>
<evidence type="ECO:0000256" key="19">
    <source>
        <dbReference type="ARBA" id="ARBA00075145"/>
    </source>
</evidence>
<keyword evidence="12" id="KW-0449">Lipoprotein</keyword>
<comment type="catalytic activity">
    <reaction evidence="17">
        <text>15-deoxy-Delta(12,14)-prostaglandin J2 + glutathione = 15-deoxy-Delta(12,14)-prostaglandin J2-S-(R)-glutathione</text>
        <dbReference type="Rhea" id="RHEA:75963"/>
        <dbReference type="ChEBI" id="CHEBI:57925"/>
        <dbReference type="ChEBI" id="CHEBI:85236"/>
        <dbReference type="ChEBI" id="CHEBI:194498"/>
    </reaction>
    <physiologicalReaction direction="left-to-right" evidence="17">
        <dbReference type="Rhea" id="RHEA:75964"/>
    </physiologicalReaction>
</comment>
<reference evidence="23" key="1">
    <citation type="journal article" date="2019" name="Plant J.">
        <title>Chlorella vulgaris genome assembly and annotation reveals the molecular basis for metabolic acclimation to high light conditions.</title>
        <authorList>
            <person name="Cecchin M."/>
            <person name="Marcolungo L."/>
            <person name="Rossato M."/>
            <person name="Girolomoni L."/>
            <person name="Cosentino E."/>
            <person name="Cuine S."/>
            <person name="Li-Beisson Y."/>
            <person name="Delledonne M."/>
            <person name="Ballottari M."/>
        </authorList>
    </citation>
    <scope>NUCLEOTIDE SEQUENCE</scope>
    <source>
        <strain evidence="23">211/11P</strain>
    </source>
</reference>
<evidence type="ECO:0000256" key="3">
    <source>
        <dbReference type="ARBA" id="ARBA00022692"/>
    </source>
</evidence>
<reference evidence="23" key="2">
    <citation type="submission" date="2020-11" db="EMBL/GenBank/DDBJ databases">
        <authorList>
            <person name="Cecchin M."/>
            <person name="Marcolungo L."/>
            <person name="Rossato M."/>
            <person name="Girolomoni L."/>
            <person name="Cosentino E."/>
            <person name="Cuine S."/>
            <person name="Li-Beisson Y."/>
            <person name="Delledonne M."/>
            <person name="Ballottari M."/>
        </authorList>
    </citation>
    <scope>NUCLEOTIDE SEQUENCE</scope>
    <source>
        <strain evidence="23">211/11P</strain>
        <tissue evidence="23">Whole cell</tissue>
    </source>
</reference>
<evidence type="ECO:0000256" key="11">
    <source>
        <dbReference type="ARBA" id="ARBA00023239"/>
    </source>
</evidence>
<organism evidence="23 24">
    <name type="scientific">Chlorella vulgaris</name>
    <name type="common">Green alga</name>
    <dbReference type="NCBI Taxonomy" id="3077"/>
    <lineage>
        <taxon>Eukaryota</taxon>
        <taxon>Viridiplantae</taxon>
        <taxon>Chlorophyta</taxon>
        <taxon>core chlorophytes</taxon>
        <taxon>Trebouxiophyceae</taxon>
        <taxon>Chlorellales</taxon>
        <taxon>Chlorellaceae</taxon>
        <taxon>Chlorella clade</taxon>
        <taxon>Chlorella</taxon>
    </lineage>
</organism>
<evidence type="ECO:0000256" key="2">
    <source>
        <dbReference type="ARBA" id="ARBA00022679"/>
    </source>
</evidence>
<comment type="caution">
    <text evidence="23">The sequence shown here is derived from an EMBL/GenBank/DDBJ whole genome shotgun (WGS) entry which is preliminary data.</text>
</comment>
<dbReference type="Gene3D" id="1.20.120.550">
    <property type="entry name" value="Membrane associated eicosanoid/glutathione metabolism-like domain"/>
    <property type="match status" value="1"/>
</dbReference>
<comment type="subcellular location">
    <subcellularLocation>
        <location evidence="1">Mitochondrion outer membrane</location>
        <topology evidence="1">Multi-pass membrane protein</topology>
    </subcellularLocation>
</comment>
<keyword evidence="8" id="KW-0496">Mitochondrion</keyword>
<dbReference type="AlphaFoldDB" id="A0A9D4YUI4"/>
<evidence type="ECO:0000256" key="12">
    <source>
        <dbReference type="ARBA" id="ARBA00023288"/>
    </source>
</evidence>
<keyword evidence="9 22" id="KW-0472">Membrane</keyword>
<sequence>MMTASLTTSTGIRLQPARRLSSPNRANRTIVRPLAALMPADYGWVMASVAYTAAVSQWQSIQVMKARKECGVPYPLMYATGEGEAANKFNCTQRGHQNMLETLPLQLAMQLLVGVLYPRGAAIQGAVWATCRIAYMRGYMTGDPKKRNPGAAICFFSFVGLLLTTAVLGVRTALGM</sequence>
<keyword evidence="11" id="KW-0456">Lyase</keyword>
<dbReference type="SUPFAM" id="SSF161084">
    <property type="entry name" value="MAPEG domain-like"/>
    <property type="match status" value="1"/>
</dbReference>
<evidence type="ECO:0000256" key="5">
    <source>
        <dbReference type="ARBA" id="ARBA00022989"/>
    </source>
</evidence>
<evidence type="ECO:0000256" key="4">
    <source>
        <dbReference type="ARBA" id="ARBA00022787"/>
    </source>
</evidence>
<keyword evidence="2" id="KW-0808">Transferase</keyword>
<keyword evidence="24" id="KW-1185">Reference proteome</keyword>
<evidence type="ECO:0000256" key="9">
    <source>
        <dbReference type="ARBA" id="ARBA00023136"/>
    </source>
</evidence>
<dbReference type="GO" id="GO:0004602">
    <property type="term" value="F:glutathione peroxidase activity"/>
    <property type="evidence" value="ECO:0007669"/>
    <property type="project" value="TreeGrafter"/>
</dbReference>
<protein>
    <recommendedName>
        <fullName evidence="18">Glutathione S-transferase 3, mitochondrial</fullName>
        <ecNumber evidence="15">4.4.1.20</ecNumber>
    </recommendedName>
    <alternativeName>
        <fullName evidence="19">Glutathione peroxidase MGST3</fullName>
    </alternativeName>
    <alternativeName>
        <fullName evidence="20">LTC4 synthase MGST3</fullName>
    </alternativeName>
</protein>
<evidence type="ECO:0000313" key="23">
    <source>
        <dbReference type="EMBL" id="KAI3427202.1"/>
    </source>
</evidence>
<evidence type="ECO:0000256" key="10">
    <source>
        <dbReference type="ARBA" id="ARBA00023139"/>
    </source>
</evidence>
<evidence type="ECO:0000256" key="14">
    <source>
        <dbReference type="ARBA" id="ARBA00037916"/>
    </source>
</evidence>
<evidence type="ECO:0000256" key="17">
    <source>
        <dbReference type="ARBA" id="ARBA00051411"/>
    </source>
</evidence>
<evidence type="ECO:0000256" key="1">
    <source>
        <dbReference type="ARBA" id="ARBA00004374"/>
    </source>
</evidence>
<dbReference type="InterPro" id="IPR023352">
    <property type="entry name" value="MAPEG-like_dom_sf"/>
</dbReference>
<dbReference type="InterPro" id="IPR050997">
    <property type="entry name" value="MAPEG"/>
</dbReference>
<accession>A0A9D4YUI4</accession>
<gene>
    <name evidence="23" type="ORF">D9Q98_007138</name>
</gene>
<comment type="catalytic activity">
    <reaction evidence="16">
        <text>leukotriene C4 = leukotriene A4 + glutathione</text>
        <dbReference type="Rhea" id="RHEA:17617"/>
        <dbReference type="ChEBI" id="CHEBI:57463"/>
        <dbReference type="ChEBI" id="CHEBI:57925"/>
        <dbReference type="ChEBI" id="CHEBI:57973"/>
        <dbReference type="EC" id="4.4.1.20"/>
    </reaction>
    <physiologicalReaction direction="right-to-left" evidence="16">
        <dbReference type="Rhea" id="RHEA:17619"/>
    </physiologicalReaction>
</comment>
<comment type="pathway">
    <text evidence="14">Lipid metabolism; arachidonate metabolism.</text>
</comment>
<comment type="pathway">
    <text evidence="13">Lipid metabolism; leukotriene C4 biosynthesis.</text>
</comment>
<dbReference type="FunFam" id="1.20.120.550:FF:000004">
    <property type="entry name" value="Microsomal glutathione S-transferase 3"/>
    <property type="match status" value="1"/>
</dbReference>
<keyword evidence="10" id="KW-0564">Palmitate</keyword>
<evidence type="ECO:0000256" key="16">
    <source>
        <dbReference type="ARBA" id="ARBA00049298"/>
    </source>
</evidence>
<evidence type="ECO:0000256" key="15">
    <source>
        <dbReference type="ARBA" id="ARBA00039056"/>
    </source>
</evidence>